<proteinExistence type="predicted"/>
<gene>
    <name evidence="1" type="ORF">H6G83_17265</name>
</gene>
<dbReference type="RefSeq" id="WP_190474510.1">
    <property type="nucleotide sequence ID" value="NZ_JACJSG010000023.1"/>
</dbReference>
<keyword evidence="2" id="KW-1185">Reference proteome</keyword>
<name>A0ABR8D593_9NOST</name>
<dbReference type="Proteomes" id="UP000661112">
    <property type="component" value="Unassembled WGS sequence"/>
</dbReference>
<evidence type="ECO:0000313" key="1">
    <source>
        <dbReference type="EMBL" id="MBD2502338.1"/>
    </source>
</evidence>
<sequence length="60" mass="7083">MPINIMIWRCTAYNKNLVNLLTVNSEQLSVKYVGEKPQQLVEGVFWRLFISHHPPWLTDN</sequence>
<accession>A0ABR8D593</accession>
<comment type="caution">
    <text evidence="1">The sequence shown here is derived from an EMBL/GenBank/DDBJ whole genome shotgun (WGS) entry which is preliminary data.</text>
</comment>
<evidence type="ECO:0000313" key="2">
    <source>
        <dbReference type="Proteomes" id="UP000661112"/>
    </source>
</evidence>
<organism evidence="1 2">
    <name type="scientific">Anabaena azotica FACHB-119</name>
    <dbReference type="NCBI Taxonomy" id="947527"/>
    <lineage>
        <taxon>Bacteria</taxon>
        <taxon>Bacillati</taxon>
        <taxon>Cyanobacteriota</taxon>
        <taxon>Cyanophyceae</taxon>
        <taxon>Nostocales</taxon>
        <taxon>Nostocaceae</taxon>
        <taxon>Anabaena</taxon>
        <taxon>Anabaena azotica</taxon>
    </lineage>
</organism>
<reference evidence="1 2" key="1">
    <citation type="journal article" date="2020" name="ISME J.">
        <title>Comparative genomics reveals insights into cyanobacterial evolution and habitat adaptation.</title>
        <authorList>
            <person name="Chen M.Y."/>
            <person name="Teng W.K."/>
            <person name="Zhao L."/>
            <person name="Hu C.X."/>
            <person name="Zhou Y.K."/>
            <person name="Han B.P."/>
            <person name="Song L.R."/>
            <person name="Shu W.S."/>
        </authorList>
    </citation>
    <scope>NUCLEOTIDE SEQUENCE [LARGE SCALE GENOMIC DNA]</scope>
    <source>
        <strain evidence="1 2">FACHB-119</strain>
    </source>
</reference>
<protein>
    <submittedName>
        <fullName evidence="1">Uncharacterized protein</fullName>
    </submittedName>
</protein>
<dbReference type="EMBL" id="JACJSG010000023">
    <property type="protein sequence ID" value="MBD2502338.1"/>
    <property type="molecule type" value="Genomic_DNA"/>
</dbReference>